<reference evidence="8 9" key="1">
    <citation type="journal article" date="2018" name="Int. J. Syst. Evol. Microbiol.">
        <title>Methylomusa anaerophila gen. nov., sp. nov., an anaerobic methanol-utilizing bacterium isolated from a microbial fuel cell.</title>
        <authorList>
            <person name="Amano N."/>
            <person name="Yamamuro A."/>
            <person name="Miyahara M."/>
            <person name="Kouzuma A."/>
            <person name="Abe T."/>
            <person name="Watanabe K."/>
        </authorList>
    </citation>
    <scope>NUCLEOTIDE SEQUENCE [LARGE SCALE GENOMIC DNA]</scope>
    <source>
        <strain evidence="8 9">MMFC1</strain>
    </source>
</reference>
<evidence type="ECO:0000259" key="7">
    <source>
        <dbReference type="Pfam" id="PF16538"/>
    </source>
</evidence>
<dbReference type="OrthoDB" id="1679073at2"/>
<dbReference type="InterPro" id="IPR038165">
    <property type="entry name" value="FlgT_C_sf"/>
</dbReference>
<dbReference type="InterPro" id="IPR032388">
    <property type="entry name" value="FlgT_C"/>
</dbReference>
<keyword evidence="9" id="KW-1185">Reference proteome</keyword>
<feature type="chain" id="PRO_5016880459" evidence="6">
    <location>
        <begin position="27"/>
        <end position="309"/>
    </location>
</feature>
<organism evidence="8 9">
    <name type="scientific">Methylomusa anaerophila</name>
    <dbReference type="NCBI Taxonomy" id="1930071"/>
    <lineage>
        <taxon>Bacteria</taxon>
        <taxon>Bacillati</taxon>
        <taxon>Bacillota</taxon>
        <taxon>Negativicutes</taxon>
        <taxon>Selenomonadales</taxon>
        <taxon>Sporomusaceae</taxon>
        <taxon>Methylomusa</taxon>
    </lineage>
</organism>
<sequence>MKKVLISFLLTAFIVSVTLLSTPALAAADSGGLRYTVSVTKFENRAGWNGQFDIGDAWGIVMTDILNQTGKFIVLAEKDMRQEAMAEQDFAASGRTAQGANTPQIGQMTPAQIIIKGAITHVQNKTSGGGGLVGIGPFAIGGSNSNAEVNVTMYMVDSTTGQILASKSVVGKSSSSAGSIGYSGNGWFGGVGGYKNDNMGKAIANAVSQGVDWMIGQLPNIHWKGAVVMVRDQNVYINRGSREGVKPGQQFIVGRAEVIRDPNTGEVLDESVTEVGRIQVVNLKEKLAICEIVSGQAEEIEKGMGVELP</sequence>
<dbReference type="Pfam" id="PF03783">
    <property type="entry name" value="CsgG"/>
    <property type="match status" value="1"/>
</dbReference>
<dbReference type="Proteomes" id="UP000276437">
    <property type="component" value="Chromosome"/>
</dbReference>
<feature type="domain" description="Flagellar assembly protein T C-terminal" evidence="7">
    <location>
        <begin position="233"/>
        <end position="296"/>
    </location>
</feature>
<evidence type="ECO:0000256" key="1">
    <source>
        <dbReference type="ARBA" id="ARBA00022475"/>
    </source>
</evidence>
<dbReference type="GO" id="GO:0030288">
    <property type="term" value="C:outer membrane-bounded periplasmic space"/>
    <property type="evidence" value="ECO:0007669"/>
    <property type="project" value="InterPro"/>
</dbReference>
<dbReference type="PANTHER" id="PTHR41164:SF1">
    <property type="entry name" value="CURLI PRODUCTION ASSEMBLY_TRANSPORT COMPONENT CSGG"/>
    <property type="match status" value="1"/>
</dbReference>
<dbReference type="InterPro" id="IPR005534">
    <property type="entry name" value="Curli_assmbl/transp-comp_CsgG"/>
</dbReference>
<keyword evidence="2 6" id="KW-0732">Signal</keyword>
<evidence type="ECO:0000313" key="9">
    <source>
        <dbReference type="Proteomes" id="UP000276437"/>
    </source>
</evidence>
<name>A0A348ALZ1_9FIRM</name>
<evidence type="ECO:0000256" key="2">
    <source>
        <dbReference type="ARBA" id="ARBA00022729"/>
    </source>
</evidence>
<gene>
    <name evidence="8" type="ORF">MAMMFC1_02774</name>
</gene>
<dbReference type="RefSeq" id="WP_126309030.1">
    <property type="nucleotide sequence ID" value="NZ_AP018449.1"/>
</dbReference>
<dbReference type="Gene3D" id="2.40.10.410">
    <property type="entry name" value="FlgT, C-terminal domain"/>
    <property type="match status" value="1"/>
</dbReference>
<evidence type="ECO:0000313" key="8">
    <source>
        <dbReference type="EMBL" id="BBB92089.1"/>
    </source>
</evidence>
<dbReference type="Gene3D" id="3.40.50.10610">
    <property type="entry name" value="ABC-type transport auxiliary lipoprotein component"/>
    <property type="match status" value="1"/>
</dbReference>
<keyword evidence="1" id="KW-1003">Cell membrane</keyword>
<evidence type="ECO:0000256" key="5">
    <source>
        <dbReference type="ARBA" id="ARBA00023288"/>
    </source>
</evidence>
<keyword evidence="5" id="KW-0449">Lipoprotein</keyword>
<dbReference type="AlphaFoldDB" id="A0A348ALZ1"/>
<proteinExistence type="predicted"/>
<protein>
    <submittedName>
        <fullName evidence="8">Curli production assembly/transport component CsgG</fullName>
    </submittedName>
</protein>
<dbReference type="KEGG" id="mana:MAMMFC1_02774"/>
<evidence type="ECO:0000256" key="3">
    <source>
        <dbReference type="ARBA" id="ARBA00023136"/>
    </source>
</evidence>
<dbReference type="EMBL" id="AP018449">
    <property type="protein sequence ID" value="BBB92089.1"/>
    <property type="molecule type" value="Genomic_DNA"/>
</dbReference>
<evidence type="ECO:0000256" key="6">
    <source>
        <dbReference type="SAM" id="SignalP"/>
    </source>
</evidence>
<feature type="signal peptide" evidence="6">
    <location>
        <begin position="1"/>
        <end position="26"/>
    </location>
</feature>
<evidence type="ECO:0000256" key="4">
    <source>
        <dbReference type="ARBA" id="ARBA00023139"/>
    </source>
</evidence>
<keyword evidence="4" id="KW-0564">Palmitate</keyword>
<keyword evidence="3" id="KW-0472">Membrane</keyword>
<dbReference type="PANTHER" id="PTHR41164">
    <property type="entry name" value="CURLI PRODUCTION ASSEMBLY/TRANSPORT COMPONENT CSGG"/>
    <property type="match status" value="1"/>
</dbReference>
<dbReference type="Pfam" id="PF16538">
    <property type="entry name" value="FlgT_C"/>
    <property type="match status" value="1"/>
</dbReference>
<accession>A0A348ALZ1</accession>